<dbReference type="GO" id="GO:0008584">
    <property type="term" value="P:male gonad development"/>
    <property type="evidence" value="ECO:0007669"/>
    <property type="project" value="Ensembl"/>
</dbReference>
<reference evidence="11" key="1">
    <citation type="submission" date="2025-08" db="UniProtKB">
        <authorList>
            <consortium name="Ensembl"/>
        </authorList>
    </citation>
    <scope>IDENTIFICATION</scope>
</reference>
<keyword evidence="5" id="KW-0862">Zinc</keyword>
<evidence type="ECO:0000256" key="9">
    <source>
        <dbReference type="SAM" id="MobiDB-lite"/>
    </source>
</evidence>
<evidence type="ECO:0000256" key="2">
    <source>
        <dbReference type="ARBA" id="ARBA00022723"/>
    </source>
</evidence>
<accession>A0A8C2VRG0</accession>
<dbReference type="GO" id="GO:0031519">
    <property type="term" value="C:PcG protein complex"/>
    <property type="evidence" value="ECO:0007669"/>
    <property type="project" value="TreeGrafter"/>
</dbReference>
<evidence type="ECO:0000256" key="1">
    <source>
        <dbReference type="ARBA" id="ARBA00004123"/>
    </source>
</evidence>
<dbReference type="Ensembl" id="ENSCLAT00000017389.1">
    <property type="protein sequence ID" value="ENSCLAP00000017220.1"/>
    <property type="gene ID" value="ENSCLAG00000011822.1"/>
</dbReference>
<dbReference type="GeneID" id="102006860"/>
<dbReference type="GO" id="GO:0005737">
    <property type="term" value="C:cytoplasm"/>
    <property type="evidence" value="ECO:0007669"/>
    <property type="project" value="Ensembl"/>
</dbReference>
<dbReference type="PANTHER" id="PTHR14003">
    <property type="entry name" value="TRANSCRIPTIONAL REPRESSOR PROTEIN YY"/>
    <property type="match status" value="1"/>
</dbReference>
<dbReference type="Proteomes" id="UP000694398">
    <property type="component" value="Unassembled WGS sequence"/>
</dbReference>
<dbReference type="GO" id="GO:0000981">
    <property type="term" value="F:DNA-binding transcription factor activity, RNA polymerase II-specific"/>
    <property type="evidence" value="ECO:0007669"/>
    <property type="project" value="TreeGrafter"/>
</dbReference>
<evidence type="ECO:0000256" key="3">
    <source>
        <dbReference type="ARBA" id="ARBA00022737"/>
    </source>
</evidence>
<proteinExistence type="predicted"/>
<feature type="compositionally biased region" description="Basic residues" evidence="9">
    <location>
        <begin position="20"/>
        <end position="32"/>
    </location>
</feature>
<dbReference type="GeneTree" id="ENSGT00940000163257"/>
<evidence type="ECO:0000256" key="4">
    <source>
        <dbReference type="ARBA" id="ARBA00022771"/>
    </source>
</evidence>
<dbReference type="Gene3D" id="3.30.160.60">
    <property type="entry name" value="Classic Zinc Finger"/>
    <property type="match status" value="4"/>
</dbReference>
<sequence>MSAYKRLLSSGENLQEGSGQKRRAGTCGRKGRGGQAVHVTKPEQRQVSPVPTTKVEPVPVTWPPCGEGSGPEPHPQASGEEDPDCYIECIITSQFSEPSLEDFLPRSLESISKYSEEGLSQQVYAASSLIECSLEYMKNGARQKPTASRAEEDPGLGCSEHVAGKKLPAAGAPGLACPHSGCARRLKDKTALRKHLLVHAPRAHVCAECGRAFSESSKLARHFLTHTGEKPFRCTFAGCGKRFSLAFNLRTHVRIHTGEKRFACPFPGCGKRFVQSNNLKAHLGTHAKVKQAL</sequence>
<dbReference type="InterPro" id="IPR013087">
    <property type="entry name" value="Znf_C2H2_type"/>
</dbReference>
<dbReference type="InterPro" id="IPR036236">
    <property type="entry name" value="Znf_C2H2_sf"/>
</dbReference>
<dbReference type="PROSITE" id="PS50157">
    <property type="entry name" value="ZINC_FINGER_C2H2_2"/>
    <property type="match status" value="3"/>
</dbReference>
<dbReference type="PANTHER" id="PTHR14003:SF8">
    <property type="entry name" value="ZINC FINGER PROTEIN 42 HOMOLOG"/>
    <property type="match status" value="1"/>
</dbReference>
<dbReference type="GO" id="GO:0000785">
    <property type="term" value="C:chromatin"/>
    <property type="evidence" value="ECO:0007669"/>
    <property type="project" value="TreeGrafter"/>
</dbReference>
<name>A0A8C2VRG0_CHILA</name>
<keyword evidence="2" id="KW-0479">Metal-binding</keyword>
<dbReference type="FunFam" id="3.30.160.60:FF:000125">
    <property type="entry name" value="Putative zinc finger protein 143"/>
    <property type="match status" value="1"/>
</dbReference>
<dbReference type="FunFam" id="3.30.160.60:FF:000104">
    <property type="entry name" value="Transcriptional repressor protein YY1"/>
    <property type="match status" value="1"/>
</dbReference>
<keyword evidence="7" id="KW-0539">Nucleus</keyword>
<feature type="domain" description="C2H2-type" evidence="10">
    <location>
        <begin position="204"/>
        <end position="231"/>
    </location>
</feature>
<dbReference type="GO" id="GO:0000978">
    <property type="term" value="F:RNA polymerase II cis-regulatory region sequence-specific DNA binding"/>
    <property type="evidence" value="ECO:0007669"/>
    <property type="project" value="TreeGrafter"/>
</dbReference>
<evidence type="ECO:0000313" key="12">
    <source>
        <dbReference type="Proteomes" id="UP000694398"/>
    </source>
</evidence>
<dbReference type="SUPFAM" id="SSF57667">
    <property type="entry name" value="beta-beta-alpha zinc fingers"/>
    <property type="match status" value="3"/>
</dbReference>
<dbReference type="OMA" id="PDCYIEC"/>
<dbReference type="SMART" id="SM00355">
    <property type="entry name" value="ZnF_C2H2"/>
    <property type="match status" value="4"/>
</dbReference>
<dbReference type="GO" id="GO:0005667">
    <property type="term" value="C:transcription regulator complex"/>
    <property type="evidence" value="ECO:0007669"/>
    <property type="project" value="TreeGrafter"/>
</dbReference>
<comment type="subcellular location">
    <subcellularLocation>
        <location evidence="1">Nucleus</location>
    </subcellularLocation>
</comment>
<feature type="region of interest" description="Disordered" evidence="9">
    <location>
        <begin position="1"/>
        <end position="81"/>
    </location>
</feature>
<dbReference type="AlphaFoldDB" id="A0A8C2VRG0"/>
<keyword evidence="6" id="KW-0238">DNA-binding</keyword>
<keyword evidence="12" id="KW-1185">Reference proteome</keyword>
<keyword evidence="4 8" id="KW-0863">Zinc-finger</keyword>
<evidence type="ECO:0000259" key="10">
    <source>
        <dbReference type="PROSITE" id="PS50157"/>
    </source>
</evidence>
<keyword evidence="3" id="KW-0677">Repeat</keyword>
<evidence type="ECO:0000256" key="8">
    <source>
        <dbReference type="PROSITE-ProRule" id="PRU00042"/>
    </source>
</evidence>
<gene>
    <name evidence="11" type="primary">ZFP42</name>
</gene>
<evidence type="ECO:0000313" key="11">
    <source>
        <dbReference type="Ensembl" id="ENSCLAP00000017220.1"/>
    </source>
</evidence>
<feature type="compositionally biased region" description="Low complexity" evidence="9">
    <location>
        <begin position="47"/>
        <end position="59"/>
    </location>
</feature>
<feature type="domain" description="C2H2-type" evidence="10">
    <location>
        <begin position="262"/>
        <end position="291"/>
    </location>
</feature>
<dbReference type="FunFam" id="3.30.160.60:FF:001450">
    <property type="entry name" value="zinc finger protein 774"/>
    <property type="match status" value="1"/>
</dbReference>
<dbReference type="GO" id="GO:0008270">
    <property type="term" value="F:zinc ion binding"/>
    <property type="evidence" value="ECO:0007669"/>
    <property type="project" value="UniProtKB-KW"/>
</dbReference>
<dbReference type="CTD" id="132625"/>
<dbReference type="Pfam" id="PF00096">
    <property type="entry name" value="zf-C2H2"/>
    <property type="match status" value="3"/>
</dbReference>
<reference evidence="11" key="2">
    <citation type="submission" date="2025-09" db="UniProtKB">
        <authorList>
            <consortium name="Ensembl"/>
        </authorList>
    </citation>
    <scope>IDENTIFICATION</scope>
</reference>
<protein>
    <submittedName>
        <fullName evidence="11">ZFP42 zinc finger protein</fullName>
    </submittedName>
</protein>
<dbReference type="GO" id="GO:0008585">
    <property type="term" value="P:female gonad development"/>
    <property type="evidence" value="ECO:0007669"/>
    <property type="project" value="Ensembl"/>
</dbReference>
<organism evidence="11 12">
    <name type="scientific">Chinchilla lanigera</name>
    <name type="common">Long-tailed chinchilla</name>
    <name type="synonym">Chinchilla villidera</name>
    <dbReference type="NCBI Taxonomy" id="34839"/>
    <lineage>
        <taxon>Eukaryota</taxon>
        <taxon>Metazoa</taxon>
        <taxon>Chordata</taxon>
        <taxon>Craniata</taxon>
        <taxon>Vertebrata</taxon>
        <taxon>Euteleostomi</taxon>
        <taxon>Mammalia</taxon>
        <taxon>Eutheria</taxon>
        <taxon>Euarchontoglires</taxon>
        <taxon>Glires</taxon>
        <taxon>Rodentia</taxon>
        <taxon>Hystricomorpha</taxon>
        <taxon>Chinchillidae</taxon>
        <taxon>Chinchilla</taxon>
    </lineage>
</organism>
<evidence type="ECO:0000256" key="6">
    <source>
        <dbReference type="ARBA" id="ARBA00023125"/>
    </source>
</evidence>
<dbReference type="PROSITE" id="PS00028">
    <property type="entry name" value="ZINC_FINGER_C2H2_1"/>
    <property type="match status" value="3"/>
</dbReference>
<dbReference type="OrthoDB" id="10264072at2759"/>
<dbReference type="RefSeq" id="XP_005373947.1">
    <property type="nucleotide sequence ID" value="XM_005373890.2"/>
</dbReference>
<feature type="domain" description="C2H2-type" evidence="10">
    <location>
        <begin position="232"/>
        <end position="261"/>
    </location>
</feature>
<evidence type="ECO:0000256" key="7">
    <source>
        <dbReference type="ARBA" id="ARBA00023242"/>
    </source>
</evidence>
<evidence type="ECO:0000256" key="5">
    <source>
        <dbReference type="ARBA" id="ARBA00022833"/>
    </source>
</evidence>